<keyword evidence="1" id="KW-0732">Signal</keyword>
<organism evidence="2 3">
    <name type="scientific">Nephila pilipes</name>
    <name type="common">Giant wood spider</name>
    <name type="synonym">Nephila maculata</name>
    <dbReference type="NCBI Taxonomy" id="299642"/>
    <lineage>
        <taxon>Eukaryota</taxon>
        <taxon>Metazoa</taxon>
        <taxon>Ecdysozoa</taxon>
        <taxon>Arthropoda</taxon>
        <taxon>Chelicerata</taxon>
        <taxon>Arachnida</taxon>
        <taxon>Araneae</taxon>
        <taxon>Araneomorphae</taxon>
        <taxon>Entelegynae</taxon>
        <taxon>Araneoidea</taxon>
        <taxon>Nephilidae</taxon>
        <taxon>Nephila</taxon>
    </lineage>
</organism>
<keyword evidence="3" id="KW-1185">Reference proteome</keyword>
<feature type="signal peptide" evidence="1">
    <location>
        <begin position="1"/>
        <end position="26"/>
    </location>
</feature>
<evidence type="ECO:0000256" key="1">
    <source>
        <dbReference type="SAM" id="SignalP"/>
    </source>
</evidence>
<dbReference type="OrthoDB" id="6420894at2759"/>
<accession>A0A8X6P4D1</accession>
<protein>
    <submittedName>
        <fullName evidence="2">Uncharacterized protein</fullName>
    </submittedName>
</protein>
<sequence>MSLTHTLGKISIFAVLVSWFILLMSSVPGNIQVLAGPNSNISVCHFCDDTDFSVRNLVCCTLSSRCCGPDRI</sequence>
<reference evidence="2" key="1">
    <citation type="submission" date="2020-08" db="EMBL/GenBank/DDBJ databases">
        <title>Multicomponent nature underlies the extraordinary mechanical properties of spider dragline silk.</title>
        <authorList>
            <person name="Kono N."/>
            <person name="Nakamura H."/>
            <person name="Mori M."/>
            <person name="Yoshida Y."/>
            <person name="Ohtoshi R."/>
            <person name="Malay A.D."/>
            <person name="Moran D.A.P."/>
            <person name="Tomita M."/>
            <person name="Numata K."/>
            <person name="Arakawa K."/>
        </authorList>
    </citation>
    <scope>NUCLEOTIDE SEQUENCE</scope>
</reference>
<dbReference type="Proteomes" id="UP000887013">
    <property type="component" value="Unassembled WGS sequence"/>
</dbReference>
<comment type="caution">
    <text evidence="2">The sequence shown here is derived from an EMBL/GenBank/DDBJ whole genome shotgun (WGS) entry which is preliminary data.</text>
</comment>
<feature type="chain" id="PRO_5036485037" evidence="1">
    <location>
        <begin position="27"/>
        <end position="72"/>
    </location>
</feature>
<evidence type="ECO:0000313" key="3">
    <source>
        <dbReference type="Proteomes" id="UP000887013"/>
    </source>
</evidence>
<gene>
    <name evidence="2" type="primary">X975_19598</name>
    <name evidence="2" type="ORF">NPIL_441211</name>
</gene>
<evidence type="ECO:0000313" key="2">
    <source>
        <dbReference type="EMBL" id="GFT47638.1"/>
    </source>
</evidence>
<dbReference type="AlphaFoldDB" id="A0A8X6P4D1"/>
<proteinExistence type="predicted"/>
<dbReference type="EMBL" id="BMAW01016158">
    <property type="protein sequence ID" value="GFT47638.1"/>
    <property type="molecule type" value="Genomic_DNA"/>
</dbReference>
<name>A0A8X6P4D1_NEPPI</name>